<evidence type="ECO:0000313" key="9">
    <source>
        <dbReference type="EMBL" id="CAL8074457.1"/>
    </source>
</evidence>
<dbReference type="Pfam" id="PF17048">
    <property type="entry name" value="Ceramidse_alk_C"/>
    <property type="match status" value="1"/>
</dbReference>
<dbReference type="InterPro" id="IPR006823">
    <property type="entry name" value="Ceramidase_alk"/>
</dbReference>
<dbReference type="EMBL" id="CAXLJM020000007">
    <property type="protein sequence ID" value="CAL8074457.1"/>
    <property type="molecule type" value="Genomic_DNA"/>
</dbReference>
<feature type="domain" description="Neutral/alkaline non-lysosomal ceramidase N-terminal" evidence="7">
    <location>
        <begin position="31"/>
        <end position="551"/>
    </location>
</feature>
<sequence length="765" mass="84136">MDSKQLELRFLLTLLGVFFISAVAGDENGDYYVGVGIADVTGPAADLGMMGYANPSQSAKGIHTRLYSRAFVFRDGPNTDDPLVAFVSADIGMVDQLIKFRVVEKLNELYVNGPFNPQNVLLSGTHTHSGPGAYLQYLMYGITSLGFYEPSFNAIVDGMVQSIVRAYEKLQPGRLHINSGIVQNANINRSPSSYLANPPEERAQYDSDVDKQMVLVRIEKADGTPLGAINWFAVHPTSMNNTNRLISGDNKGYAEMLFESEMNPNTRPGKGEFVAAFASSNLGDVSPNVMGPRCIDTGLPCDFEHSTCGGLSQKCIAFGPGTNGDMEESTEIIGERQYKVAKNLFNNLDSTATQLKGAVDYIHQYVNMTNYEVEVVNPLTNTTETVTTCPGAMGYSFAGGTTDGPGLFDFVQGELSDNPFWNLIRDVLMLGPLDPVFQQCHYPKPILLPVGLAHQPYEWVASVVETQILRVGNLYIIGIPGELTTMAGRRLRKAVESVVVANAPDSETPHVVIAGLSNVYTHYITTYEEYQKQRYEAASTIYGPHTLQAYLKQYDILAASMLDGTNLDPGTPPPDLSGNQFNLIGKISRDTTPFLKNFGDCLLEPLPIVNPNDTVVVKFAGGHPRHDSMREGTFLLVEKCEECGDDTGSERWTTVATDADWSTKFHWSRPKFLSTESVIEISWKVPADALPGNYRIRHFGYHKPAVSIAATPRAYQGETRIFVVNGTGNNIVYHPKWTSEHKQPSKINSAAQFWHALASSVKDWK</sequence>
<dbReference type="Proteomes" id="UP001642540">
    <property type="component" value="Unassembled WGS sequence"/>
</dbReference>
<dbReference type="PANTHER" id="PTHR12670:SF1">
    <property type="entry name" value="NEUTRAL CERAMIDASE"/>
    <property type="match status" value="1"/>
</dbReference>
<comment type="similarity">
    <text evidence="1 5">Belongs to the neutral ceramidase family.</text>
</comment>
<comment type="catalytic activity">
    <reaction evidence="5">
        <text>an N-acylsphing-4-enine + H2O = sphing-4-enine + a fatty acid</text>
        <dbReference type="Rhea" id="RHEA:20856"/>
        <dbReference type="ChEBI" id="CHEBI:15377"/>
        <dbReference type="ChEBI" id="CHEBI:28868"/>
        <dbReference type="ChEBI" id="CHEBI:52639"/>
        <dbReference type="ChEBI" id="CHEBI:57756"/>
        <dbReference type="EC" id="3.5.1.23"/>
    </reaction>
</comment>
<evidence type="ECO:0000256" key="6">
    <source>
        <dbReference type="SAM" id="SignalP"/>
    </source>
</evidence>
<evidence type="ECO:0000256" key="1">
    <source>
        <dbReference type="ARBA" id="ARBA00009835"/>
    </source>
</evidence>
<feature type="domain" description="Neutral/alkaline non-lysosomal ceramidase C-terminal" evidence="8">
    <location>
        <begin position="557"/>
        <end position="724"/>
    </location>
</feature>
<keyword evidence="5" id="KW-0746">Sphingolipid metabolism</keyword>
<keyword evidence="10" id="KW-1185">Reference proteome</keyword>
<dbReference type="PANTHER" id="PTHR12670">
    <property type="entry name" value="CERAMIDASE"/>
    <property type="match status" value="1"/>
</dbReference>
<keyword evidence="6" id="KW-0732">Signal</keyword>
<evidence type="ECO:0000259" key="7">
    <source>
        <dbReference type="Pfam" id="PF04734"/>
    </source>
</evidence>
<protein>
    <recommendedName>
        <fullName evidence="3 5">Neutral ceramidase</fullName>
        <ecNumber evidence="2 5">3.5.1.23</ecNumber>
    </recommendedName>
</protein>
<evidence type="ECO:0000313" key="10">
    <source>
        <dbReference type="Proteomes" id="UP001642540"/>
    </source>
</evidence>
<organism evidence="9 10">
    <name type="scientific">Orchesella dallaii</name>
    <dbReference type="NCBI Taxonomy" id="48710"/>
    <lineage>
        <taxon>Eukaryota</taxon>
        <taxon>Metazoa</taxon>
        <taxon>Ecdysozoa</taxon>
        <taxon>Arthropoda</taxon>
        <taxon>Hexapoda</taxon>
        <taxon>Collembola</taxon>
        <taxon>Entomobryomorpha</taxon>
        <taxon>Entomobryoidea</taxon>
        <taxon>Orchesellidae</taxon>
        <taxon>Orchesellinae</taxon>
        <taxon>Orchesella</taxon>
    </lineage>
</organism>
<feature type="chain" id="PRO_5046847144" description="Neutral ceramidase" evidence="6">
    <location>
        <begin position="26"/>
        <end position="765"/>
    </location>
</feature>
<proteinExistence type="inferred from homology"/>
<dbReference type="InterPro" id="IPR031331">
    <property type="entry name" value="NEUT/ALK_ceramidase_C"/>
</dbReference>
<reference evidence="9 10" key="1">
    <citation type="submission" date="2024-08" db="EMBL/GenBank/DDBJ databases">
        <authorList>
            <person name="Cucini C."/>
            <person name="Frati F."/>
        </authorList>
    </citation>
    <scope>NUCLEOTIDE SEQUENCE [LARGE SCALE GENOMIC DNA]</scope>
</reference>
<evidence type="ECO:0000259" key="8">
    <source>
        <dbReference type="Pfam" id="PF17048"/>
    </source>
</evidence>
<dbReference type="EC" id="3.5.1.23" evidence="2 5"/>
<dbReference type="Gene3D" id="2.60.40.2300">
    <property type="entry name" value="Neutral/alkaline non-lysosomal ceramidase, C-terminal domain"/>
    <property type="match status" value="1"/>
</dbReference>
<keyword evidence="5" id="KW-0443">Lipid metabolism</keyword>
<name>A0ABP1PRH3_9HEXA</name>
<dbReference type="InterPro" id="IPR031329">
    <property type="entry name" value="NEUT/ALK_ceramidase_N"/>
</dbReference>
<evidence type="ECO:0000256" key="3">
    <source>
        <dbReference type="ARBA" id="ARBA00019235"/>
    </source>
</evidence>
<keyword evidence="4 5" id="KW-0378">Hydrolase</keyword>
<dbReference type="InterPro" id="IPR038445">
    <property type="entry name" value="NCDase_C_sf"/>
</dbReference>
<gene>
    <name evidence="9" type="ORF">ODALV1_LOCUS2893</name>
</gene>
<comment type="caution">
    <text evidence="9">The sequence shown here is derived from an EMBL/GenBank/DDBJ whole genome shotgun (WGS) entry which is preliminary data.</text>
</comment>
<accession>A0ABP1PRH3</accession>
<evidence type="ECO:0000256" key="2">
    <source>
        <dbReference type="ARBA" id="ARBA00011891"/>
    </source>
</evidence>
<evidence type="ECO:0000256" key="4">
    <source>
        <dbReference type="ARBA" id="ARBA00022801"/>
    </source>
</evidence>
<feature type="signal peptide" evidence="6">
    <location>
        <begin position="1"/>
        <end position="25"/>
    </location>
</feature>
<dbReference type="Pfam" id="PF04734">
    <property type="entry name" value="Ceramidase_alk"/>
    <property type="match status" value="1"/>
</dbReference>
<evidence type="ECO:0000256" key="5">
    <source>
        <dbReference type="RuleBase" id="RU366019"/>
    </source>
</evidence>